<evidence type="ECO:0000313" key="3">
    <source>
        <dbReference type="EMBL" id="WPX97783.1"/>
    </source>
</evidence>
<organism evidence="3 4">
    <name type="scientific">Candidatus Fokinia crypta</name>
    <dbReference type="NCBI Taxonomy" id="1920990"/>
    <lineage>
        <taxon>Bacteria</taxon>
        <taxon>Pseudomonadati</taxon>
        <taxon>Pseudomonadota</taxon>
        <taxon>Alphaproteobacteria</taxon>
        <taxon>Rickettsiales</taxon>
        <taxon>Candidatus Midichloriaceae</taxon>
        <taxon>Candidatus Fokinia</taxon>
    </lineage>
</organism>
<feature type="region of interest" description="Disordered" evidence="1">
    <location>
        <begin position="929"/>
        <end position="986"/>
    </location>
</feature>
<feature type="signal peptide" evidence="2">
    <location>
        <begin position="1"/>
        <end position="22"/>
    </location>
</feature>
<sequence length="1593" mass="173410">MKCYIMAFIIMLVLLPDLACYASSKKEENRCSRFNAIYQGNCNGKILALHIRRLTGGTIEVTSPNPFNASYKVSIYECMSHRDPLNRHTGCAYNYLKQKEVFTFNPSQVNDIRSYSEGSLCKSGVFYKKSGKIVTCLYSYPTGDIDTSTLSEVQSNVLNELYSFQKTCNKDNAYVCVCGIVEEHYLEFHNDFQSRNVIGCVPMITLPPPPTFNQIVTPVVVVSIQSPSGDLQKWFEGIGSTFDAPTVQVQSSSISMYESPPTITLQYSFDKPENLQNCQKLPNVPGTFCPSISIDGSSICVTQNFTDGSSSSSLGCVPRPSIGERSNIVIMPYYNYGNTSTQSVVVGVLQSMNDTITPIPATGTLIGTDSNGAPLYLDQNYNLVTLSSSNQFQSAECSLAKNLGSNIGDPSAHACKLSSGYTIKIATLMSSDGTTPLTSIGEYYMLSREYVPLKTTSVYSKKKKSPEEIKYYSYAQSIVGLQSYSNNIEGTYNLSIKALILGNSAQQKYMYLTSSGGECGKNCEIFDESEEDAEYPGISTLKSNVKMKLSEIKAKVEYYAKEIIPDAQSIISDNPQITENAKVKNFINNPKITNYKKAKNDLKREKEKLEDDVCPPKHCWNCSSWKIGAASANAIALYVPGGWRTRKAKYCYCGDDDGLCHAVDNQDLLSLAQSNQSGIEYLSDKYNDDSDKGQKKMKSNIESQADSILSKYNYCSCALCTRSTTQEKENIKNTYRTYRKQLPSIGTIRSYFNKRQEEPVVTEQIFMDRAVCPGIYDGPDNIYTHIPDKICIMSANTGWDFISGNNRPDNTNVTSILLPPQPVCTNLPSTCNISSGAVPNATIDSIISSPVEIDTASGKPVSIRQLRQKLKSPPSSGNSTSTSSTTTSLPSSVSVNTMASVQCNKGYTPAPGFSTYSFTLPPLPCHKKASEESCPASQGSTATNTSSTSSTTTSTSSSCQGSTTATASTTTSTTANTATATATSTSSTPPLLMEYNGYDMVTYGMSSCVMVEQKVPPYIYFYYYNNINSTPTIDISDVYGTFTDCRGNVFGVGSCGILSDSFCFGGICGYSIIMSYNTPIVQKSISSDSVIFSGKVSIGTMLGDPYAGDGFVAINTNQFSDCYYAREACAAFTPCHNGPYWELSSDAYIEIELPLSFKNCIDGSFISSVSCLGSATFRLYGTVKDTNITNLESILLGTINTTAVSPTATSITTSPTTASPPLLMESTCNGMKGSGAFSYQYEELFYSNVFGDCEGFFSMGIYKGVREKFGFEYYTSDSICGGPSIYFCDVYNTKVEVTDCAGNNIGNRNAAFLSNSFCFGGTCGYYIMMHPNTRVLLTNISANSAIFSGRVSIVIGLSKDNYWVSSVDGGYCNSNNSFCGTCPYTVQCRDGGPYLELSYDAYFEVELPLSFQNALEACNEISSDNTCASGSATFRLYGTVEDTNIPNLQSIFYGPVINPSALIPKSNSSTAPSAPTPQSDSSTTPTPSAESNKCDSSTIEENKNRDNARKEFQELMSKVKSEERNITMSDIENTQYLKNFKEHIKCTGTEAKCIGGVFSQNVCIPSDDPRVSGVNQDFCMTHMPSSSSTSSTK</sequence>
<feature type="compositionally biased region" description="Low complexity" evidence="1">
    <location>
        <begin position="1466"/>
        <end position="1491"/>
    </location>
</feature>
<keyword evidence="4" id="KW-1185">Reference proteome</keyword>
<protein>
    <submittedName>
        <fullName evidence="3">Uncharacterized protein</fullName>
    </submittedName>
</protein>
<evidence type="ECO:0000256" key="2">
    <source>
        <dbReference type="SAM" id="SignalP"/>
    </source>
</evidence>
<keyword evidence="2" id="KW-0732">Signal</keyword>
<accession>A0ABZ0USW8</accession>
<name>A0ABZ0USW8_9RICK</name>
<feature type="region of interest" description="Disordered" evidence="1">
    <location>
        <begin position="1464"/>
        <end position="1507"/>
    </location>
</feature>
<reference evidence="3" key="1">
    <citation type="submission" date="2022-10" db="EMBL/GenBank/DDBJ databases">
        <title>Host association and intracellularity evolved multiple times independently in the Rickettsiales.</title>
        <authorList>
            <person name="Castelli M."/>
            <person name="Nardi T."/>
            <person name="Gammuto L."/>
            <person name="Bellinzona G."/>
            <person name="Sabaneyeva E."/>
            <person name="Potekhin A."/>
            <person name="Serra V."/>
            <person name="Petroni G."/>
            <person name="Sassera D."/>
        </authorList>
    </citation>
    <scope>NUCLEOTIDE SEQUENCE [LARGE SCALE GENOMIC DNA]</scope>
    <source>
        <strain evidence="3">US_Bl 11III1</strain>
    </source>
</reference>
<feature type="compositionally biased region" description="Low complexity" evidence="1">
    <location>
        <begin position="936"/>
        <end position="986"/>
    </location>
</feature>
<evidence type="ECO:0000313" key="4">
    <source>
        <dbReference type="Proteomes" id="UP001325140"/>
    </source>
</evidence>
<feature type="compositionally biased region" description="Low complexity" evidence="1">
    <location>
        <begin position="872"/>
        <end position="893"/>
    </location>
</feature>
<dbReference type="EMBL" id="CP110343">
    <property type="protein sequence ID" value="WPX97783.1"/>
    <property type="molecule type" value="Genomic_DNA"/>
</dbReference>
<feature type="chain" id="PRO_5046134674" evidence="2">
    <location>
        <begin position="23"/>
        <end position="1593"/>
    </location>
</feature>
<dbReference type="Proteomes" id="UP001325140">
    <property type="component" value="Chromosome"/>
</dbReference>
<gene>
    <name evidence="3" type="ORF">Fokcrypt_00301</name>
</gene>
<evidence type="ECO:0000256" key="1">
    <source>
        <dbReference type="SAM" id="MobiDB-lite"/>
    </source>
</evidence>
<proteinExistence type="predicted"/>
<feature type="region of interest" description="Disordered" evidence="1">
    <location>
        <begin position="867"/>
        <end position="893"/>
    </location>
</feature>